<gene>
    <name evidence="1" type="ORF">OUZ56_026839</name>
</gene>
<comment type="caution">
    <text evidence="1">The sequence shown here is derived from an EMBL/GenBank/DDBJ whole genome shotgun (WGS) entry which is preliminary data.</text>
</comment>
<dbReference type="EMBL" id="JAOYFB010000004">
    <property type="protein sequence ID" value="KAK4014313.1"/>
    <property type="molecule type" value="Genomic_DNA"/>
</dbReference>
<proteinExistence type="predicted"/>
<dbReference type="Proteomes" id="UP001234178">
    <property type="component" value="Unassembled WGS sequence"/>
</dbReference>
<evidence type="ECO:0000313" key="2">
    <source>
        <dbReference type="Proteomes" id="UP001234178"/>
    </source>
</evidence>
<evidence type="ECO:0000313" key="1">
    <source>
        <dbReference type="EMBL" id="KAK4014313.1"/>
    </source>
</evidence>
<name>A0ABQ9ZN30_9CRUS</name>
<protein>
    <submittedName>
        <fullName evidence="1">Uncharacterized protein</fullName>
    </submittedName>
</protein>
<sequence>MIVRRLIFPRHQLNTVQLLSAPLQCVQINTGKILLILLICTMLALCKQSGNDLSTSFFAVRCINRNDVHFLDVIAHKTLMYYSYLEVISTFKGKLEEGILFIDIKNENFKHQQVIRIQTEQTQQVFRLKGNLPSSNASINIILMLKSTEISLAECNRLCHVKPLAEYHEILSVPQNERLVIILNRKRYIPT</sequence>
<accession>A0ABQ9ZN30</accession>
<keyword evidence="2" id="KW-1185">Reference proteome</keyword>
<organism evidence="1 2">
    <name type="scientific">Daphnia magna</name>
    <dbReference type="NCBI Taxonomy" id="35525"/>
    <lineage>
        <taxon>Eukaryota</taxon>
        <taxon>Metazoa</taxon>
        <taxon>Ecdysozoa</taxon>
        <taxon>Arthropoda</taxon>
        <taxon>Crustacea</taxon>
        <taxon>Branchiopoda</taxon>
        <taxon>Diplostraca</taxon>
        <taxon>Cladocera</taxon>
        <taxon>Anomopoda</taxon>
        <taxon>Daphniidae</taxon>
        <taxon>Daphnia</taxon>
    </lineage>
</organism>
<reference evidence="1 2" key="1">
    <citation type="journal article" date="2023" name="Nucleic Acids Res.">
        <title>The hologenome of Daphnia magna reveals possible DNA methylation and microbiome-mediated evolution of the host genome.</title>
        <authorList>
            <person name="Chaturvedi A."/>
            <person name="Li X."/>
            <person name="Dhandapani V."/>
            <person name="Marshall H."/>
            <person name="Kissane S."/>
            <person name="Cuenca-Cambronero M."/>
            <person name="Asole G."/>
            <person name="Calvet F."/>
            <person name="Ruiz-Romero M."/>
            <person name="Marangio P."/>
            <person name="Guigo R."/>
            <person name="Rago D."/>
            <person name="Mirbahai L."/>
            <person name="Eastwood N."/>
            <person name="Colbourne J.K."/>
            <person name="Zhou J."/>
            <person name="Mallon E."/>
            <person name="Orsini L."/>
        </authorList>
    </citation>
    <scope>NUCLEOTIDE SEQUENCE [LARGE SCALE GENOMIC DNA]</scope>
    <source>
        <strain evidence="1">LRV0_1</strain>
    </source>
</reference>